<dbReference type="EMBL" id="QGKX02000088">
    <property type="protein sequence ID" value="KAF3588493.1"/>
    <property type="molecule type" value="Genomic_DNA"/>
</dbReference>
<dbReference type="InterPro" id="IPR006564">
    <property type="entry name" value="Znf_PMZ"/>
</dbReference>
<dbReference type="Pfam" id="PF04434">
    <property type="entry name" value="SWIM"/>
    <property type="match status" value="1"/>
</dbReference>
<feature type="region of interest" description="Disordered" evidence="5">
    <location>
        <begin position="214"/>
        <end position="257"/>
    </location>
</feature>
<evidence type="ECO:0000259" key="6">
    <source>
        <dbReference type="PROSITE" id="PS50966"/>
    </source>
</evidence>
<dbReference type="Pfam" id="PF03108">
    <property type="entry name" value="DBD_Tnp_Mut"/>
    <property type="match status" value="1"/>
</dbReference>
<keyword evidence="1" id="KW-0479">Metal-binding</keyword>
<gene>
    <name evidence="7" type="ORF">F2Q69_00027779</name>
</gene>
<dbReference type="InterPro" id="IPR004332">
    <property type="entry name" value="Transposase_MuDR"/>
</dbReference>
<evidence type="ECO:0000313" key="7">
    <source>
        <dbReference type="EMBL" id="KAF3588493.1"/>
    </source>
</evidence>
<accession>A0A8S9S6W2</accession>
<organism evidence="7 8">
    <name type="scientific">Brassica cretica</name>
    <name type="common">Mustard</name>
    <dbReference type="NCBI Taxonomy" id="69181"/>
    <lineage>
        <taxon>Eukaryota</taxon>
        <taxon>Viridiplantae</taxon>
        <taxon>Streptophyta</taxon>
        <taxon>Embryophyta</taxon>
        <taxon>Tracheophyta</taxon>
        <taxon>Spermatophyta</taxon>
        <taxon>Magnoliopsida</taxon>
        <taxon>eudicotyledons</taxon>
        <taxon>Gunneridae</taxon>
        <taxon>Pentapetalae</taxon>
        <taxon>rosids</taxon>
        <taxon>malvids</taxon>
        <taxon>Brassicales</taxon>
        <taxon>Brassicaceae</taxon>
        <taxon>Brassiceae</taxon>
        <taxon>Brassica</taxon>
    </lineage>
</organism>
<comment type="caution">
    <text evidence="7">The sequence shown here is derived from an EMBL/GenBank/DDBJ whole genome shotgun (WGS) entry which is preliminary data.</text>
</comment>
<feature type="compositionally biased region" description="Basic and acidic residues" evidence="5">
    <location>
        <begin position="240"/>
        <end position="254"/>
    </location>
</feature>
<dbReference type="PROSITE" id="PS50966">
    <property type="entry name" value="ZF_SWIM"/>
    <property type="match status" value="1"/>
</dbReference>
<dbReference type="SMART" id="SM00575">
    <property type="entry name" value="ZnF_PMZ"/>
    <property type="match status" value="1"/>
</dbReference>
<evidence type="ECO:0000256" key="5">
    <source>
        <dbReference type="SAM" id="MobiDB-lite"/>
    </source>
</evidence>
<evidence type="ECO:0000256" key="3">
    <source>
        <dbReference type="ARBA" id="ARBA00022833"/>
    </source>
</evidence>
<evidence type="ECO:0000313" key="8">
    <source>
        <dbReference type="Proteomes" id="UP000712600"/>
    </source>
</evidence>
<dbReference type="Proteomes" id="UP000712600">
    <property type="component" value="Unassembled WGS sequence"/>
</dbReference>
<feature type="compositionally biased region" description="Acidic residues" evidence="5">
    <location>
        <begin position="218"/>
        <end position="239"/>
    </location>
</feature>
<evidence type="ECO:0000256" key="2">
    <source>
        <dbReference type="ARBA" id="ARBA00022771"/>
    </source>
</evidence>
<dbReference type="InterPro" id="IPR007527">
    <property type="entry name" value="Znf_SWIM"/>
</dbReference>
<dbReference type="AlphaFoldDB" id="A0A8S9S6W2"/>
<protein>
    <recommendedName>
        <fullName evidence="6">SWIM-type domain-containing protein</fullName>
    </recommendedName>
</protein>
<dbReference type="PANTHER" id="PTHR31973">
    <property type="entry name" value="POLYPROTEIN, PUTATIVE-RELATED"/>
    <property type="match status" value="1"/>
</dbReference>
<dbReference type="PANTHER" id="PTHR31973:SF195">
    <property type="entry name" value="MUDR FAMILY TRANSPOSASE"/>
    <property type="match status" value="1"/>
</dbReference>
<feature type="domain" description="SWIM-type" evidence="6">
    <location>
        <begin position="440"/>
        <end position="472"/>
    </location>
</feature>
<sequence length="483" mass="55071">MDRQLHAVYGESLLKDDCWNFVVDKFKGVRMFFLSEGSTHPELAAMAQEDYNLDMNTESVELAYSLPEAMMQHMAPDTPPVHVTSDRQVQNLLEITKTHEMDRQLHAVYGESLLKDDCWNFVVDKFKGVRMFFLSEGSTHPELAAMAQEDYNLDMNTESVELAYSLPEAMMQHMAPDTPPVHVTSDRQVQNLLEITKTHEVRLCVSSLSKIRMVSKEGEEDDAGDEADEGDEDDDDMAEDENHNGEDADIHDVSDAVDDAEDYNEYGKVKDEDEEEDEDMYFEDLKGTYELRLTAVRRRFSFRIYKSTKTLLVATFHVNGCGWKIRASRKHGTNTFWVTKYVETHTCSVADRIAQRKHCTPKYISRLLIDRVGIIDGLNPQHIKDAMKNMFGKTLDYTTSYRAFRGVEYLFVVRSEIADTISVQQIDGWRFFVKGGKMDCVVDLELRKCDCGVYAVKKIPCSHAIAAGSYAGLHISTLVCPVY</sequence>
<evidence type="ECO:0000256" key="4">
    <source>
        <dbReference type="PROSITE-ProRule" id="PRU00325"/>
    </source>
</evidence>
<keyword evidence="3" id="KW-0862">Zinc</keyword>
<dbReference type="GO" id="GO:0008270">
    <property type="term" value="F:zinc ion binding"/>
    <property type="evidence" value="ECO:0007669"/>
    <property type="project" value="UniProtKB-KW"/>
</dbReference>
<proteinExistence type="predicted"/>
<reference evidence="7" key="1">
    <citation type="submission" date="2019-12" db="EMBL/GenBank/DDBJ databases">
        <title>Genome sequencing and annotation of Brassica cretica.</title>
        <authorList>
            <person name="Studholme D.J."/>
            <person name="Sarris P."/>
        </authorList>
    </citation>
    <scope>NUCLEOTIDE SEQUENCE</scope>
    <source>
        <strain evidence="7">PFS-109/04</strain>
        <tissue evidence="7">Leaf</tissue>
    </source>
</reference>
<name>A0A8S9S6W2_BRACR</name>
<keyword evidence="2 4" id="KW-0863">Zinc-finger</keyword>
<evidence type="ECO:0000256" key="1">
    <source>
        <dbReference type="ARBA" id="ARBA00022723"/>
    </source>
</evidence>